<dbReference type="InterPro" id="IPR031928">
    <property type="entry name" value="RsdA_SigD-bd"/>
</dbReference>
<dbReference type="RefSeq" id="WP_051764699.1">
    <property type="nucleotide sequence ID" value="NZ_CP034550.1"/>
</dbReference>
<keyword evidence="2" id="KW-0472">Membrane</keyword>
<protein>
    <recommendedName>
        <fullName evidence="3">Anti-sigma-D factor RsdA sigma factor binding region domain-containing protein</fullName>
    </recommendedName>
</protein>
<feature type="compositionally biased region" description="Polar residues" evidence="1">
    <location>
        <begin position="255"/>
        <end position="268"/>
    </location>
</feature>
<dbReference type="EMBL" id="CP034550">
    <property type="protein sequence ID" value="QFZ23412.1"/>
    <property type="molecule type" value="Genomic_DNA"/>
</dbReference>
<dbReference type="KEGG" id="ssyi:EKG83_43575"/>
<organism evidence="4 5">
    <name type="scientific">Saccharothrix syringae</name>
    <name type="common">Nocardiopsis syringae</name>
    <dbReference type="NCBI Taxonomy" id="103733"/>
    <lineage>
        <taxon>Bacteria</taxon>
        <taxon>Bacillati</taxon>
        <taxon>Actinomycetota</taxon>
        <taxon>Actinomycetes</taxon>
        <taxon>Pseudonocardiales</taxon>
        <taxon>Pseudonocardiaceae</taxon>
        <taxon>Saccharothrix</taxon>
    </lineage>
</organism>
<feature type="transmembrane region" description="Helical" evidence="2">
    <location>
        <begin position="104"/>
        <end position="126"/>
    </location>
</feature>
<keyword evidence="5" id="KW-1185">Reference proteome</keyword>
<evidence type="ECO:0000313" key="5">
    <source>
        <dbReference type="Proteomes" id="UP000325787"/>
    </source>
</evidence>
<evidence type="ECO:0000256" key="1">
    <source>
        <dbReference type="SAM" id="MobiDB-lite"/>
    </source>
</evidence>
<sequence>MADQHGKGNGEVVRGREERPPQPDDALVEPGDDLAGIRADDALLDALGGRDPRQSEALVDDELNALLLAWRRDVDSRPVGELVDTDTAVATIAAARPQPRPRRYLIPLASAAAVLAIAFTGVSLVARDAQPGDALWGLTRVLYSDHARSIEAAVAVRTDLDTANAALREGRYREAATALEKAGAFLPSVSEDDERDVLTQRHESLKQELASTTATPTATPSTATTSATSTLPQVSTTQSTTSQVLPTQQTSQTTEPRPTSEPNPSTDATEPPPPLPTSGESSGQTGQTRGETQSPGGQSPGGETSGGTQGSQGTQGAGE</sequence>
<gene>
    <name evidence="4" type="ORF">EKG83_43575</name>
</gene>
<name>A0A5Q0HCN8_SACSY</name>
<feature type="compositionally biased region" description="Low complexity" evidence="1">
    <location>
        <begin position="210"/>
        <end position="254"/>
    </location>
</feature>
<feature type="region of interest" description="Disordered" evidence="1">
    <location>
        <begin position="1"/>
        <end position="32"/>
    </location>
</feature>
<dbReference type="Gene3D" id="6.10.250.1300">
    <property type="match status" value="1"/>
</dbReference>
<proteinExistence type="predicted"/>
<dbReference type="Proteomes" id="UP000325787">
    <property type="component" value="Chromosome"/>
</dbReference>
<keyword evidence="2" id="KW-1133">Transmembrane helix</keyword>
<keyword evidence="2" id="KW-0812">Transmembrane</keyword>
<dbReference type="AlphaFoldDB" id="A0A5Q0HCN8"/>
<reference evidence="5" key="1">
    <citation type="journal article" date="2021" name="Curr. Microbiol.">
        <title>Complete genome of nocamycin-producing strain Saccharothrix syringae NRRL B-16468 reveals the biosynthetic potential for secondary metabolites.</title>
        <authorList>
            <person name="Mo X."/>
            <person name="Yang S."/>
        </authorList>
    </citation>
    <scope>NUCLEOTIDE SEQUENCE [LARGE SCALE GENOMIC DNA]</scope>
    <source>
        <strain evidence="5">ATCC 51364 / DSM 43886 / JCM 6844 / KCTC 9398 / NBRC 14523 / NRRL B-16468 / INA 2240</strain>
    </source>
</reference>
<feature type="region of interest" description="Disordered" evidence="1">
    <location>
        <begin position="206"/>
        <end position="319"/>
    </location>
</feature>
<feature type="domain" description="Anti-sigma-D factor RsdA sigma factor binding region" evidence="3">
    <location>
        <begin position="33"/>
        <end position="78"/>
    </location>
</feature>
<feature type="compositionally biased region" description="Gly residues" evidence="1">
    <location>
        <begin position="298"/>
        <end position="319"/>
    </location>
</feature>
<evidence type="ECO:0000313" key="4">
    <source>
        <dbReference type="EMBL" id="QFZ23412.1"/>
    </source>
</evidence>
<evidence type="ECO:0000259" key="3">
    <source>
        <dbReference type="Pfam" id="PF16751"/>
    </source>
</evidence>
<dbReference type="Pfam" id="PF16751">
    <property type="entry name" value="RsdA_SigD_bd"/>
    <property type="match status" value="1"/>
</dbReference>
<feature type="compositionally biased region" description="Polar residues" evidence="1">
    <location>
        <begin position="278"/>
        <end position="289"/>
    </location>
</feature>
<evidence type="ECO:0000256" key="2">
    <source>
        <dbReference type="SAM" id="Phobius"/>
    </source>
</evidence>
<feature type="compositionally biased region" description="Basic and acidic residues" evidence="1">
    <location>
        <begin position="1"/>
        <end position="22"/>
    </location>
</feature>
<dbReference type="OrthoDB" id="5191711at2"/>
<accession>A0A5Q0HCN8</accession>